<keyword evidence="8 10" id="KW-0378">Hydrolase</keyword>
<evidence type="ECO:0000313" key="12">
    <source>
        <dbReference type="EMBL" id="KKT11417.1"/>
    </source>
</evidence>
<accession>A0A0G1GVK6</accession>
<dbReference type="PROSITE" id="PS50879">
    <property type="entry name" value="RNASE_H_1"/>
    <property type="match status" value="1"/>
</dbReference>
<keyword evidence="6 10" id="KW-0479">Metal-binding</keyword>
<feature type="binding site" evidence="10">
    <location>
        <position position="11"/>
    </location>
    <ligand>
        <name>Mg(2+)</name>
        <dbReference type="ChEBI" id="CHEBI:18420"/>
        <label>1</label>
    </ligand>
</feature>
<keyword evidence="7 10" id="KW-0255">Endonuclease</keyword>
<comment type="cofactor">
    <cofactor evidence="10">
        <name>Mg(2+)</name>
        <dbReference type="ChEBI" id="CHEBI:18420"/>
    </cofactor>
    <text evidence="10">Binds 1 Mg(2+) ion per subunit. May bind a second metal ion at a regulatory site, or after substrate binding.</text>
</comment>
<dbReference type="GO" id="GO:0004523">
    <property type="term" value="F:RNA-DNA hybrid ribonuclease activity"/>
    <property type="evidence" value="ECO:0007669"/>
    <property type="project" value="UniProtKB-UniRule"/>
</dbReference>
<dbReference type="Gene3D" id="3.30.420.10">
    <property type="entry name" value="Ribonuclease H-like superfamily/Ribonuclease H"/>
    <property type="match status" value="1"/>
</dbReference>
<evidence type="ECO:0000256" key="6">
    <source>
        <dbReference type="ARBA" id="ARBA00022723"/>
    </source>
</evidence>
<evidence type="ECO:0000256" key="1">
    <source>
        <dbReference type="ARBA" id="ARBA00000077"/>
    </source>
</evidence>
<evidence type="ECO:0000256" key="9">
    <source>
        <dbReference type="ARBA" id="ARBA00022842"/>
    </source>
</evidence>
<dbReference type="Proteomes" id="UP000033907">
    <property type="component" value="Unassembled WGS sequence"/>
</dbReference>
<keyword evidence="10" id="KW-0963">Cytoplasm</keyword>
<dbReference type="PATRIC" id="fig|1618778.3.peg.451"/>
<name>A0A0G1GVK6_9BACT</name>
<dbReference type="NCBIfam" id="NF001236">
    <property type="entry name" value="PRK00203.1"/>
    <property type="match status" value="1"/>
</dbReference>
<evidence type="ECO:0000256" key="4">
    <source>
        <dbReference type="ARBA" id="ARBA00012180"/>
    </source>
</evidence>
<comment type="catalytic activity">
    <reaction evidence="1 10">
        <text>Endonucleolytic cleavage to 5'-phosphomonoester.</text>
        <dbReference type="EC" id="3.1.26.4"/>
    </reaction>
</comment>
<feature type="domain" description="RNase H type-1" evidence="11">
    <location>
        <begin position="2"/>
        <end position="156"/>
    </location>
</feature>
<comment type="similarity">
    <text evidence="2 10">Belongs to the RNase H family.</text>
</comment>
<comment type="caution">
    <text evidence="12">The sequence shown here is derived from an EMBL/GenBank/DDBJ whole genome shotgun (WGS) entry which is preliminary data.</text>
</comment>
<comment type="subunit">
    <text evidence="3 10">Monomer.</text>
</comment>
<dbReference type="AlphaFoldDB" id="A0A0G1GVK6"/>
<evidence type="ECO:0000256" key="5">
    <source>
        <dbReference type="ARBA" id="ARBA00022722"/>
    </source>
</evidence>
<dbReference type="EC" id="3.1.26.4" evidence="4 10"/>
<evidence type="ECO:0000256" key="2">
    <source>
        <dbReference type="ARBA" id="ARBA00005300"/>
    </source>
</evidence>
<dbReference type="InterPro" id="IPR022892">
    <property type="entry name" value="RNaseHI"/>
</dbReference>
<evidence type="ECO:0000256" key="10">
    <source>
        <dbReference type="HAMAP-Rule" id="MF_00042"/>
    </source>
</evidence>
<keyword evidence="5 10" id="KW-0540">Nuclease</keyword>
<dbReference type="GO" id="GO:0000287">
    <property type="term" value="F:magnesium ion binding"/>
    <property type="evidence" value="ECO:0007669"/>
    <property type="project" value="UniProtKB-UniRule"/>
</dbReference>
<dbReference type="HAMAP" id="MF_00042">
    <property type="entry name" value="RNase_H"/>
    <property type="match status" value="1"/>
</dbReference>
<dbReference type="PANTHER" id="PTHR10642:SF26">
    <property type="entry name" value="RIBONUCLEASE H1"/>
    <property type="match status" value="1"/>
</dbReference>
<comment type="subcellular location">
    <subcellularLocation>
        <location evidence="10">Cytoplasm</location>
    </subcellularLocation>
</comment>
<feature type="binding site" evidence="10">
    <location>
        <position position="55"/>
    </location>
    <ligand>
        <name>Mg(2+)</name>
        <dbReference type="ChEBI" id="CHEBI:18420"/>
        <label>1</label>
    </ligand>
</feature>
<dbReference type="Pfam" id="PF00075">
    <property type="entry name" value="RNase_H"/>
    <property type="match status" value="1"/>
</dbReference>
<evidence type="ECO:0000256" key="3">
    <source>
        <dbReference type="ARBA" id="ARBA00011245"/>
    </source>
</evidence>
<feature type="binding site" evidence="10">
    <location>
        <position position="84"/>
    </location>
    <ligand>
        <name>Mg(2+)</name>
        <dbReference type="ChEBI" id="CHEBI:18420"/>
        <label>1</label>
    </ligand>
</feature>
<dbReference type="InterPro" id="IPR036397">
    <property type="entry name" value="RNaseH_sf"/>
</dbReference>
<keyword evidence="9 10" id="KW-0460">Magnesium</keyword>
<dbReference type="GO" id="GO:0043137">
    <property type="term" value="P:DNA replication, removal of RNA primer"/>
    <property type="evidence" value="ECO:0007669"/>
    <property type="project" value="TreeGrafter"/>
</dbReference>
<dbReference type="PANTHER" id="PTHR10642">
    <property type="entry name" value="RIBONUCLEASE H1"/>
    <property type="match status" value="1"/>
</dbReference>
<comment type="function">
    <text evidence="10">Endonuclease that specifically degrades the RNA of RNA-DNA hybrids.</text>
</comment>
<organism evidence="12 13">
    <name type="scientific">Candidatus Nomurabacteria bacterium GW2011_GWF2_43_24</name>
    <dbReference type="NCBI Taxonomy" id="1618778"/>
    <lineage>
        <taxon>Bacteria</taxon>
        <taxon>Candidatus Nomuraibacteriota</taxon>
    </lineage>
</organism>
<dbReference type="SUPFAM" id="SSF53098">
    <property type="entry name" value="Ribonuclease H-like"/>
    <property type="match status" value="1"/>
</dbReference>
<dbReference type="EMBL" id="LCGH01000006">
    <property type="protein sequence ID" value="KKT11417.1"/>
    <property type="molecule type" value="Genomic_DNA"/>
</dbReference>
<sequence>MTKDKIIIYTDGAAKGNPGRAGWAAVILLPQNNGGQGRVHEIGRYIKHATNNQMELTAPIEALKYLKRKNTQATPVYNIEIVSDSKYVILGITEWIENWMKNNWRNAAKKPVLNRKLWEELYELTREFKIKWIYVKGHNENKYNERADEIATSFAEEEPVELKKYK</sequence>
<protein>
    <recommendedName>
        <fullName evidence="4 10">Ribonuclease H</fullName>
        <shortName evidence="10">RNase H</shortName>
        <ecNumber evidence="4 10">3.1.26.4</ecNumber>
    </recommendedName>
</protein>
<feature type="binding site" evidence="10">
    <location>
        <position position="148"/>
    </location>
    <ligand>
        <name>Mg(2+)</name>
        <dbReference type="ChEBI" id="CHEBI:18420"/>
        <label>2</label>
    </ligand>
</feature>
<dbReference type="GO" id="GO:0003676">
    <property type="term" value="F:nucleic acid binding"/>
    <property type="evidence" value="ECO:0007669"/>
    <property type="project" value="InterPro"/>
</dbReference>
<reference evidence="12 13" key="1">
    <citation type="journal article" date="2015" name="Nature">
        <title>rRNA introns, odd ribosomes, and small enigmatic genomes across a large radiation of phyla.</title>
        <authorList>
            <person name="Brown C.T."/>
            <person name="Hug L.A."/>
            <person name="Thomas B.C."/>
            <person name="Sharon I."/>
            <person name="Castelle C.J."/>
            <person name="Singh A."/>
            <person name="Wilkins M.J."/>
            <person name="Williams K.H."/>
            <person name="Banfield J.F."/>
        </authorList>
    </citation>
    <scope>NUCLEOTIDE SEQUENCE [LARGE SCALE GENOMIC DNA]</scope>
</reference>
<dbReference type="CDD" id="cd09278">
    <property type="entry name" value="RNase_HI_prokaryote_like"/>
    <property type="match status" value="1"/>
</dbReference>
<dbReference type="InterPro" id="IPR002156">
    <property type="entry name" value="RNaseH_domain"/>
</dbReference>
<evidence type="ECO:0000256" key="7">
    <source>
        <dbReference type="ARBA" id="ARBA00022759"/>
    </source>
</evidence>
<evidence type="ECO:0000256" key="8">
    <source>
        <dbReference type="ARBA" id="ARBA00022801"/>
    </source>
</evidence>
<dbReference type="InterPro" id="IPR012337">
    <property type="entry name" value="RNaseH-like_sf"/>
</dbReference>
<proteinExistence type="inferred from homology"/>
<feature type="binding site" evidence="10">
    <location>
        <position position="11"/>
    </location>
    <ligand>
        <name>Mg(2+)</name>
        <dbReference type="ChEBI" id="CHEBI:18420"/>
        <label>2</label>
    </ligand>
</feature>
<evidence type="ECO:0000313" key="13">
    <source>
        <dbReference type="Proteomes" id="UP000033907"/>
    </source>
</evidence>
<dbReference type="GO" id="GO:0005737">
    <property type="term" value="C:cytoplasm"/>
    <property type="evidence" value="ECO:0007669"/>
    <property type="project" value="UniProtKB-SubCell"/>
</dbReference>
<dbReference type="InterPro" id="IPR050092">
    <property type="entry name" value="RNase_H"/>
</dbReference>
<gene>
    <name evidence="10" type="primary">rnhA</name>
    <name evidence="12" type="ORF">UV91_C0006G0046</name>
</gene>
<evidence type="ECO:0000259" key="11">
    <source>
        <dbReference type="PROSITE" id="PS50879"/>
    </source>
</evidence>